<gene>
    <name evidence="2" type="ORF">PGLA1383_LOCUS50641</name>
    <name evidence="3" type="ORF">PGLA2088_LOCUS8958</name>
</gene>
<dbReference type="InterPro" id="IPR048970">
    <property type="entry name" value="OB_Ssb-like"/>
</dbReference>
<dbReference type="PANTHER" id="PTHR31472">
    <property type="entry name" value="OS05G0244600 PROTEIN"/>
    <property type="match status" value="1"/>
</dbReference>
<feature type="non-terminal residue" evidence="2">
    <location>
        <position position="1"/>
    </location>
</feature>
<evidence type="ECO:0000313" key="2">
    <source>
        <dbReference type="EMBL" id="CAE8635031.1"/>
    </source>
</evidence>
<keyword evidence="4" id="KW-1185">Reference proteome</keyword>
<comment type="caution">
    <text evidence="2">The sequence shown here is derived from an EMBL/GenBank/DDBJ whole genome shotgun (WGS) entry which is preliminary data.</text>
</comment>
<sequence>AMADAAEVKPIVLKAPKWGAIDGLNPDSKHVNLKLKCVSCKATEGDGPKMWEVVVGDESGVVTLQLRNEALVEICKEGASLRLQNAKVIMIKGYVRLIVDKWAVLKPLDEELSFTVGTKDASAIEYELV</sequence>
<proteinExistence type="predicted"/>
<protein>
    <recommendedName>
        <fullName evidence="1">Single-stranded DNA binding protein Ssb-like OB fold domain-containing protein</fullName>
    </recommendedName>
</protein>
<dbReference type="SUPFAM" id="SSF50249">
    <property type="entry name" value="Nucleic acid-binding proteins"/>
    <property type="match status" value="1"/>
</dbReference>
<evidence type="ECO:0000313" key="3">
    <source>
        <dbReference type="EMBL" id="CAE8651229.1"/>
    </source>
</evidence>
<dbReference type="AlphaFoldDB" id="A0A813HBN4"/>
<dbReference type="Proteomes" id="UP000626109">
    <property type="component" value="Unassembled WGS sequence"/>
</dbReference>
<dbReference type="Gene3D" id="2.40.50.140">
    <property type="entry name" value="Nucleic acid-binding proteins"/>
    <property type="match status" value="1"/>
</dbReference>
<name>A0A813HBN4_POLGL</name>
<organism evidence="2 4">
    <name type="scientific">Polarella glacialis</name>
    <name type="common">Dinoflagellate</name>
    <dbReference type="NCBI Taxonomy" id="89957"/>
    <lineage>
        <taxon>Eukaryota</taxon>
        <taxon>Sar</taxon>
        <taxon>Alveolata</taxon>
        <taxon>Dinophyceae</taxon>
        <taxon>Suessiales</taxon>
        <taxon>Suessiaceae</taxon>
        <taxon>Polarella</taxon>
    </lineage>
</organism>
<evidence type="ECO:0000259" key="1">
    <source>
        <dbReference type="Pfam" id="PF21473"/>
    </source>
</evidence>
<dbReference type="OMA" id="MVEYELI"/>
<reference evidence="2" key="1">
    <citation type="submission" date="2021-02" db="EMBL/GenBank/DDBJ databases">
        <authorList>
            <person name="Dougan E. K."/>
            <person name="Rhodes N."/>
            <person name="Thang M."/>
            <person name="Chan C."/>
        </authorList>
    </citation>
    <scope>NUCLEOTIDE SEQUENCE</scope>
</reference>
<dbReference type="EMBL" id="CAJNNV010031215">
    <property type="protein sequence ID" value="CAE8635031.1"/>
    <property type="molecule type" value="Genomic_DNA"/>
</dbReference>
<dbReference type="PANTHER" id="PTHR31472:SF5">
    <property type="entry name" value="OS05G0244600 PROTEIN"/>
    <property type="match status" value="1"/>
</dbReference>
<dbReference type="Pfam" id="PF21473">
    <property type="entry name" value="OB_Ssb-like"/>
    <property type="match status" value="1"/>
</dbReference>
<accession>A0A813HBN4</accession>
<dbReference type="InterPro" id="IPR012340">
    <property type="entry name" value="NA-bd_OB-fold"/>
</dbReference>
<dbReference type="EMBL" id="CAJNNW010009747">
    <property type="protein sequence ID" value="CAE8651229.1"/>
    <property type="molecule type" value="Genomic_DNA"/>
</dbReference>
<evidence type="ECO:0000313" key="4">
    <source>
        <dbReference type="Proteomes" id="UP000654075"/>
    </source>
</evidence>
<dbReference type="Proteomes" id="UP000654075">
    <property type="component" value="Unassembled WGS sequence"/>
</dbReference>
<feature type="domain" description="Single-stranded DNA binding protein Ssb-like OB fold" evidence="1">
    <location>
        <begin position="41"/>
        <end position="105"/>
    </location>
</feature>
<dbReference type="OrthoDB" id="2274046at2759"/>